<sequence>MWTCAESNRGLARLFHTHCTFFVNVLMISQNI</sequence>
<organism evidence="1">
    <name type="scientific">virus sp. ctBM815</name>
    <dbReference type="NCBI Taxonomy" id="2825806"/>
    <lineage>
        <taxon>Viruses</taxon>
    </lineage>
</organism>
<evidence type="ECO:0000313" key="1">
    <source>
        <dbReference type="EMBL" id="DAE31669.1"/>
    </source>
</evidence>
<protein>
    <submittedName>
        <fullName evidence="1">Uncharacterized protein</fullName>
    </submittedName>
</protein>
<reference evidence="1" key="1">
    <citation type="journal article" date="2021" name="Proc. Natl. Acad. Sci. U.S.A.">
        <title>A Catalog of Tens of Thousands of Viruses from Human Metagenomes Reveals Hidden Associations with Chronic Diseases.</title>
        <authorList>
            <person name="Tisza M.J."/>
            <person name="Buck C.B."/>
        </authorList>
    </citation>
    <scope>NUCLEOTIDE SEQUENCE</scope>
    <source>
        <strain evidence="1">CtBM815</strain>
    </source>
</reference>
<dbReference type="EMBL" id="BK059109">
    <property type="protein sequence ID" value="DAE31669.1"/>
    <property type="molecule type" value="Genomic_DNA"/>
</dbReference>
<name>A0A8S5RKU4_9VIRU</name>
<accession>A0A8S5RKU4</accession>
<proteinExistence type="predicted"/>